<gene>
    <name evidence="2" type="ORF">CFC21_078615</name>
</gene>
<dbReference type="PANTHER" id="PTHR31949">
    <property type="entry name" value="GASTRIC MUCIN-LIKE PROTEIN"/>
    <property type="match status" value="1"/>
</dbReference>
<feature type="non-terminal residue" evidence="2">
    <location>
        <position position="1"/>
    </location>
</feature>
<dbReference type="AlphaFoldDB" id="A0A9R1HY12"/>
<dbReference type="Proteomes" id="UP000815260">
    <property type="component" value="Chromosome 5D"/>
</dbReference>
<feature type="compositionally biased region" description="Polar residues" evidence="1">
    <location>
        <begin position="104"/>
        <end position="119"/>
    </location>
</feature>
<evidence type="ECO:0000256" key="1">
    <source>
        <dbReference type="SAM" id="MobiDB-lite"/>
    </source>
</evidence>
<name>A0A9R1HY12_WHEAT</name>
<protein>
    <submittedName>
        <fullName evidence="2">Uncharacterized protein</fullName>
    </submittedName>
</protein>
<dbReference type="PANTHER" id="PTHR31949:SF16">
    <property type="entry name" value="OS09G0518600 PROTEIN"/>
    <property type="match status" value="1"/>
</dbReference>
<evidence type="ECO:0000313" key="2">
    <source>
        <dbReference type="EMBL" id="KAF7073665.1"/>
    </source>
</evidence>
<feature type="compositionally biased region" description="Low complexity" evidence="1">
    <location>
        <begin position="288"/>
        <end position="297"/>
    </location>
</feature>
<dbReference type="EMBL" id="CM022225">
    <property type="protein sequence ID" value="KAF7073665.1"/>
    <property type="molecule type" value="Genomic_DNA"/>
</dbReference>
<comment type="caution">
    <text evidence="2">The sequence shown here is derived from an EMBL/GenBank/DDBJ whole genome shotgun (WGS) entry which is preliminary data.</text>
</comment>
<reference evidence="2" key="2">
    <citation type="submission" date="2020-03" db="EMBL/GenBank/DDBJ databases">
        <title>The second near-complete assembly of the hexaploid bread wheat (Triticum aestivum) genome.</title>
        <authorList>
            <person name="Zimin A.V."/>
            <person name="Puiu D."/>
            <person name="Shumante A."/>
            <person name="Alonge M."/>
            <person name="Salzberg S.L."/>
        </authorList>
    </citation>
    <scope>NUCLEOTIDE SEQUENCE</scope>
    <source>
        <tissue evidence="2">Leaf</tissue>
    </source>
</reference>
<feature type="compositionally biased region" description="Low complexity" evidence="1">
    <location>
        <begin position="70"/>
        <end position="103"/>
    </location>
</feature>
<feature type="compositionally biased region" description="Polar residues" evidence="1">
    <location>
        <begin position="128"/>
        <end position="137"/>
    </location>
</feature>
<feature type="compositionally biased region" description="Low complexity" evidence="1">
    <location>
        <begin position="248"/>
        <end position="259"/>
    </location>
</feature>
<organism evidence="2">
    <name type="scientific">Triticum aestivum</name>
    <name type="common">Wheat</name>
    <dbReference type="NCBI Taxonomy" id="4565"/>
    <lineage>
        <taxon>Eukaryota</taxon>
        <taxon>Viridiplantae</taxon>
        <taxon>Streptophyta</taxon>
        <taxon>Embryophyta</taxon>
        <taxon>Tracheophyta</taxon>
        <taxon>Spermatophyta</taxon>
        <taxon>Magnoliopsida</taxon>
        <taxon>Liliopsida</taxon>
        <taxon>Poales</taxon>
        <taxon>Poaceae</taxon>
        <taxon>BOP clade</taxon>
        <taxon>Pooideae</taxon>
        <taxon>Triticodae</taxon>
        <taxon>Triticeae</taxon>
        <taxon>Triticinae</taxon>
        <taxon>Triticum</taxon>
    </lineage>
</organism>
<dbReference type="OrthoDB" id="1929779at2759"/>
<reference evidence="2" key="1">
    <citation type="journal article" date="2017" name="Gigascience">
        <title>The first near-complete assembly of the hexaploid bread wheat genome, Triticum aestivum.</title>
        <authorList>
            <person name="Zimin A.V."/>
            <person name="Puiu D."/>
            <person name="Hall R."/>
            <person name="Kingan S."/>
            <person name="Clavijo B.J."/>
            <person name="Salzberg S.L."/>
        </authorList>
    </citation>
    <scope>NUCLEOTIDE SEQUENCE</scope>
    <source>
        <tissue evidence="2">Leaf</tissue>
    </source>
</reference>
<sequence>DRRMFKLASGKRDYLLTDGEKNDYDWLKTPPATPLFASLEMEADSAQMVFQRELPILQPVKTSRFSGKFEAPSSTSAKSESPTTSSSSKSATPTTRPSSSSEKNLSTRGSPAFCNQESPSYKIDKRSSYTPLGNRLQNAVAAPTTDTKAAKKTSSDKKTVAPGSTKAAKNIADKPAMKNVTAAAPRARTKDPSVGAKDLKVDAGNGGGTRRVSVGAKDLKVDAGNGGATRRVSVGAKDLKVDAGNGGAARRVPRQPAAATGIGKDPSSVPAAARGRSRGNHEPATGNGVDAADGAAVKGRRRAGGEKEQQRQQKVGSHGKKLVG</sequence>
<accession>A0A9R1HY12</accession>
<feature type="region of interest" description="Disordered" evidence="1">
    <location>
        <begin position="61"/>
        <end position="324"/>
    </location>
</feature>
<proteinExistence type="predicted"/>